<organism evidence="1 2">
    <name type="scientific">Solirubrobacter pauli</name>
    <dbReference type="NCBI Taxonomy" id="166793"/>
    <lineage>
        <taxon>Bacteria</taxon>
        <taxon>Bacillati</taxon>
        <taxon>Actinomycetota</taxon>
        <taxon>Thermoleophilia</taxon>
        <taxon>Solirubrobacterales</taxon>
        <taxon>Solirubrobacteraceae</taxon>
        <taxon>Solirubrobacter</taxon>
    </lineage>
</organism>
<dbReference type="AlphaFoldDB" id="A0A660LFM7"/>
<keyword evidence="2" id="KW-1185">Reference proteome</keyword>
<dbReference type="EMBL" id="RBIL01000001">
    <property type="protein sequence ID" value="RKQ93937.1"/>
    <property type="molecule type" value="Genomic_DNA"/>
</dbReference>
<dbReference type="Proteomes" id="UP000278962">
    <property type="component" value="Unassembled WGS sequence"/>
</dbReference>
<reference evidence="1 2" key="1">
    <citation type="submission" date="2018-10" db="EMBL/GenBank/DDBJ databases">
        <title>Genomic Encyclopedia of Archaeal and Bacterial Type Strains, Phase II (KMG-II): from individual species to whole genera.</title>
        <authorList>
            <person name="Goeker M."/>
        </authorList>
    </citation>
    <scope>NUCLEOTIDE SEQUENCE [LARGE SCALE GENOMIC DNA]</scope>
    <source>
        <strain evidence="1 2">DSM 14954</strain>
    </source>
</reference>
<name>A0A660LFM7_9ACTN</name>
<dbReference type="OrthoDB" id="5464833at2"/>
<gene>
    <name evidence="1" type="ORF">C8N24_3812</name>
</gene>
<dbReference type="RefSeq" id="WP_121252498.1">
    <property type="nucleotide sequence ID" value="NZ_RBIL01000001.1"/>
</dbReference>
<comment type="caution">
    <text evidence="1">The sequence shown here is derived from an EMBL/GenBank/DDBJ whole genome shotgun (WGS) entry which is preliminary data.</text>
</comment>
<evidence type="ECO:0000313" key="1">
    <source>
        <dbReference type="EMBL" id="RKQ93937.1"/>
    </source>
</evidence>
<proteinExistence type="predicted"/>
<evidence type="ECO:0000313" key="2">
    <source>
        <dbReference type="Proteomes" id="UP000278962"/>
    </source>
</evidence>
<protein>
    <submittedName>
        <fullName evidence="1">Uncharacterized protein</fullName>
    </submittedName>
</protein>
<sequence length="177" mass="19912">MTDVLDQWLPDPVIRSRHRRAAEATPEALWEAAKSVRLEETRRLGRLVGWRIPGVRGEQTYHELFRAYPFNVLEESDERLVSGLCGRIWTLARDYPRLDGPGAFAEWDEGGTVRVAFAHGVEALEDGRAELWSEARVQPVDTSARLRLKAVWAVVGPFERLVGAEPLALAARRAETA</sequence>
<accession>A0A660LFM7</accession>